<feature type="transmembrane region" description="Helical" evidence="1">
    <location>
        <begin position="12"/>
        <end position="35"/>
    </location>
</feature>
<sequence>MGVSSKGISQELCSISISISISWQLLLLLIFIFLLNLQSANCVSSIENIPSGYEVGWGNNWTTVATSNEAEYVTDSDEELFLMESHHQHEYYKNILDSQTDTINARNALSLKPICHEPRYQYCVDTNPGGGRNPCGFKKRRCRPGSS</sequence>
<comment type="caution">
    <text evidence="2">The sequence shown here is derived from an EMBL/GenBank/DDBJ whole genome shotgun (WGS) entry which is preliminary data.</text>
</comment>
<evidence type="ECO:0000256" key="1">
    <source>
        <dbReference type="SAM" id="Phobius"/>
    </source>
</evidence>
<accession>A0ABD2YD97</accession>
<dbReference type="Proteomes" id="UP001630127">
    <property type="component" value="Unassembled WGS sequence"/>
</dbReference>
<organism evidence="2 3">
    <name type="scientific">Cinchona calisaya</name>
    <dbReference type="NCBI Taxonomy" id="153742"/>
    <lineage>
        <taxon>Eukaryota</taxon>
        <taxon>Viridiplantae</taxon>
        <taxon>Streptophyta</taxon>
        <taxon>Embryophyta</taxon>
        <taxon>Tracheophyta</taxon>
        <taxon>Spermatophyta</taxon>
        <taxon>Magnoliopsida</taxon>
        <taxon>eudicotyledons</taxon>
        <taxon>Gunneridae</taxon>
        <taxon>Pentapetalae</taxon>
        <taxon>asterids</taxon>
        <taxon>lamiids</taxon>
        <taxon>Gentianales</taxon>
        <taxon>Rubiaceae</taxon>
        <taxon>Cinchonoideae</taxon>
        <taxon>Cinchoneae</taxon>
        <taxon>Cinchona</taxon>
    </lineage>
</organism>
<proteinExistence type="predicted"/>
<evidence type="ECO:0000313" key="2">
    <source>
        <dbReference type="EMBL" id="KAL3504998.1"/>
    </source>
</evidence>
<dbReference type="AlphaFoldDB" id="A0ABD2YD97"/>
<name>A0ABD2YD97_9GENT</name>
<keyword evidence="1" id="KW-0472">Membrane</keyword>
<reference evidence="2 3" key="1">
    <citation type="submission" date="2024-11" db="EMBL/GenBank/DDBJ databases">
        <title>A near-complete genome assembly of Cinchona calisaya.</title>
        <authorList>
            <person name="Lian D.C."/>
            <person name="Zhao X.W."/>
            <person name="Wei L."/>
        </authorList>
    </citation>
    <scope>NUCLEOTIDE SEQUENCE [LARGE SCALE GENOMIC DNA]</scope>
    <source>
        <tissue evidence="2">Nenye</tissue>
    </source>
</reference>
<evidence type="ECO:0008006" key="4">
    <source>
        <dbReference type="Google" id="ProtNLM"/>
    </source>
</evidence>
<evidence type="ECO:0000313" key="3">
    <source>
        <dbReference type="Proteomes" id="UP001630127"/>
    </source>
</evidence>
<dbReference type="EMBL" id="JBJUIK010000014">
    <property type="protein sequence ID" value="KAL3504998.1"/>
    <property type="molecule type" value="Genomic_DNA"/>
</dbReference>
<keyword evidence="1" id="KW-0812">Transmembrane</keyword>
<keyword evidence="1" id="KW-1133">Transmembrane helix</keyword>
<keyword evidence="3" id="KW-1185">Reference proteome</keyword>
<protein>
    <recommendedName>
        <fullName evidence="4">Rapid ALkalinization Factor</fullName>
    </recommendedName>
</protein>
<gene>
    <name evidence="2" type="ORF">ACH5RR_034839</name>
</gene>